<evidence type="ECO:0000256" key="5">
    <source>
        <dbReference type="ARBA" id="ARBA00023033"/>
    </source>
</evidence>
<comment type="cofactor">
    <cofactor evidence="1">
        <name>FAD</name>
        <dbReference type="ChEBI" id="CHEBI:57692"/>
    </cofactor>
</comment>
<keyword evidence="3" id="KW-0274">FAD</keyword>
<dbReference type="GO" id="GO:0004497">
    <property type="term" value="F:monooxygenase activity"/>
    <property type="evidence" value="ECO:0007669"/>
    <property type="project" value="UniProtKB-KW"/>
</dbReference>
<dbReference type="PANTHER" id="PTHR13789">
    <property type="entry name" value="MONOOXYGENASE"/>
    <property type="match status" value="1"/>
</dbReference>
<evidence type="ECO:0000313" key="8">
    <source>
        <dbReference type="Proteomes" id="UP001597101"/>
    </source>
</evidence>
<proteinExistence type="predicted"/>
<dbReference type="EMBL" id="JBHTJV010000003">
    <property type="protein sequence ID" value="MFD0915579.1"/>
    <property type="molecule type" value="Genomic_DNA"/>
</dbReference>
<keyword evidence="5 7" id="KW-0503">Monooxygenase</keyword>
<feature type="domain" description="FAD-binding" evidence="6">
    <location>
        <begin position="11"/>
        <end position="358"/>
    </location>
</feature>
<evidence type="ECO:0000313" key="7">
    <source>
        <dbReference type="EMBL" id="MFD0915579.1"/>
    </source>
</evidence>
<evidence type="ECO:0000256" key="1">
    <source>
        <dbReference type="ARBA" id="ARBA00001974"/>
    </source>
</evidence>
<protein>
    <submittedName>
        <fullName evidence="7">FAD-dependent monooxygenase</fullName>
    </submittedName>
</protein>
<keyword evidence="4" id="KW-0560">Oxidoreductase</keyword>
<dbReference type="SUPFAM" id="SSF51905">
    <property type="entry name" value="FAD/NAD(P)-binding domain"/>
    <property type="match status" value="1"/>
</dbReference>
<dbReference type="PRINTS" id="PR00420">
    <property type="entry name" value="RNGMNOXGNASE"/>
</dbReference>
<evidence type="ECO:0000259" key="6">
    <source>
        <dbReference type="Pfam" id="PF01494"/>
    </source>
</evidence>
<evidence type="ECO:0000256" key="2">
    <source>
        <dbReference type="ARBA" id="ARBA00022630"/>
    </source>
</evidence>
<keyword evidence="2" id="KW-0285">Flavoprotein</keyword>
<comment type="caution">
    <text evidence="7">The sequence shown here is derived from an EMBL/GenBank/DDBJ whole genome shotgun (WGS) entry which is preliminary data.</text>
</comment>
<dbReference type="Gene3D" id="3.50.50.60">
    <property type="entry name" value="FAD/NAD(P)-binding domain"/>
    <property type="match status" value="1"/>
</dbReference>
<dbReference type="PANTHER" id="PTHR13789:SF318">
    <property type="entry name" value="GERANYLGERANYL DIPHOSPHATE REDUCTASE"/>
    <property type="match status" value="1"/>
</dbReference>
<dbReference type="InterPro" id="IPR002938">
    <property type="entry name" value="FAD-bd"/>
</dbReference>
<keyword evidence="8" id="KW-1185">Reference proteome</keyword>
<dbReference type="SUPFAM" id="SSF54373">
    <property type="entry name" value="FAD-linked reductases, C-terminal domain"/>
    <property type="match status" value="1"/>
</dbReference>
<accession>A0ABW3FAU0</accession>
<sequence>MALHGTQRRTIAISGGGIAGLTAALALQAKGFRAIVLERHEEMPHQGAGIQISPNALHILDRLGVGRRVREAATAPEAIIIRDAYSGDELTRFVLGERFTKRHGLPYLVIHRADLLQALLVECKNGSDIDIRMGSQVRDCAPHSNGVTLLAERAGEMQELPAAALVGADGAWSTTRSFVESARAPKATGYVAWRALIPMDRVPAGVDRSNTGLWLSPKAHLVHYPIRQGQFLNIICVLRQKPVGQPNRGWMKGQTDTPPLDVPKGWNDDLQNLLSQTMMWGGWPLNAAQRVTSMGQGPIALMGDAAHAMVPFAAQGGACAIEDAAVLAQCFAQSADDLPRGVAAYSTARVKRANKVCDLARKNGRIYHLQGSLAQARNFVMGRMSQERLQKRMDWLYGWRESNS</sequence>
<name>A0ABW3FAU0_9HYPH</name>
<reference evidence="8" key="1">
    <citation type="journal article" date="2019" name="Int. J. Syst. Evol. Microbiol.">
        <title>The Global Catalogue of Microorganisms (GCM) 10K type strain sequencing project: providing services to taxonomists for standard genome sequencing and annotation.</title>
        <authorList>
            <consortium name="The Broad Institute Genomics Platform"/>
            <consortium name="The Broad Institute Genome Sequencing Center for Infectious Disease"/>
            <person name="Wu L."/>
            <person name="Ma J."/>
        </authorList>
    </citation>
    <scope>NUCLEOTIDE SEQUENCE [LARGE SCALE GENOMIC DNA]</scope>
    <source>
        <strain evidence="8">CCUG 60023</strain>
    </source>
</reference>
<dbReference type="Pfam" id="PF01494">
    <property type="entry name" value="FAD_binding_3"/>
    <property type="match status" value="1"/>
</dbReference>
<evidence type="ECO:0000256" key="3">
    <source>
        <dbReference type="ARBA" id="ARBA00022827"/>
    </source>
</evidence>
<dbReference type="InterPro" id="IPR036188">
    <property type="entry name" value="FAD/NAD-bd_sf"/>
</dbReference>
<dbReference type="Proteomes" id="UP001597101">
    <property type="component" value="Unassembled WGS sequence"/>
</dbReference>
<dbReference type="RefSeq" id="WP_377211434.1">
    <property type="nucleotide sequence ID" value="NZ_JBHTJV010000003.1"/>
</dbReference>
<evidence type="ECO:0000256" key="4">
    <source>
        <dbReference type="ARBA" id="ARBA00023002"/>
    </source>
</evidence>
<organism evidence="7 8">
    <name type="scientific">Pseudahrensia aquimaris</name>
    <dbReference type="NCBI Taxonomy" id="744461"/>
    <lineage>
        <taxon>Bacteria</taxon>
        <taxon>Pseudomonadati</taxon>
        <taxon>Pseudomonadota</taxon>
        <taxon>Alphaproteobacteria</taxon>
        <taxon>Hyphomicrobiales</taxon>
        <taxon>Ahrensiaceae</taxon>
        <taxon>Pseudahrensia</taxon>
    </lineage>
</organism>
<gene>
    <name evidence="7" type="ORF">ACFQ14_04080</name>
</gene>
<dbReference type="InterPro" id="IPR050493">
    <property type="entry name" value="FAD-dep_Monooxygenase_BioMet"/>
</dbReference>